<dbReference type="AlphaFoldDB" id="A0A9P8UW35"/>
<keyword evidence="2" id="KW-1185">Reference proteome</keyword>
<proteinExistence type="predicted"/>
<dbReference type="GeneID" id="70130118"/>
<dbReference type="EMBL" id="JAGPXC010000001">
    <property type="protein sequence ID" value="KAH6659243.1"/>
    <property type="molecule type" value="Genomic_DNA"/>
</dbReference>
<dbReference type="Proteomes" id="UP000758603">
    <property type="component" value="Unassembled WGS sequence"/>
</dbReference>
<gene>
    <name evidence="1" type="ORF">BKA67DRAFT_543939</name>
</gene>
<name>A0A9P8UW35_9PEZI</name>
<sequence length="99" mass="10925">MLMCVCDCRIAARQIGPKYVSRDHCIRLGLKCQGDDYMYARPKDHDSDICLETHIYAKVATPGSMSSQQTTSVERSYTNASVPIKMLDEHPPSSDASGA</sequence>
<evidence type="ECO:0000313" key="1">
    <source>
        <dbReference type="EMBL" id="KAH6659243.1"/>
    </source>
</evidence>
<organism evidence="1 2">
    <name type="scientific">Truncatella angustata</name>
    <dbReference type="NCBI Taxonomy" id="152316"/>
    <lineage>
        <taxon>Eukaryota</taxon>
        <taxon>Fungi</taxon>
        <taxon>Dikarya</taxon>
        <taxon>Ascomycota</taxon>
        <taxon>Pezizomycotina</taxon>
        <taxon>Sordariomycetes</taxon>
        <taxon>Xylariomycetidae</taxon>
        <taxon>Amphisphaeriales</taxon>
        <taxon>Sporocadaceae</taxon>
        <taxon>Truncatella</taxon>
    </lineage>
</organism>
<protein>
    <submittedName>
        <fullName evidence="1">Uncharacterized protein</fullName>
    </submittedName>
</protein>
<reference evidence="1" key="1">
    <citation type="journal article" date="2021" name="Nat. Commun.">
        <title>Genetic determinants of endophytism in the Arabidopsis root mycobiome.</title>
        <authorList>
            <person name="Mesny F."/>
            <person name="Miyauchi S."/>
            <person name="Thiergart T."/>
            <person name="Pickel B."/>
            <person name="Atanasova L."/>
            <person name="Karlsson M."/>
            <person name="Huettel B."/>
            <person name="Barry K.W."/>
            <person name="Haridas S."/>
            <person name="Chen C."/>
            <person name="Bauer D."/>
            <person name="Andreopoulos W."/>
            <person name="Pangilinan J."/>
            <person name="LaButti K."/>
            <person name="Riley R."/>
            <person name="Lipzen A."/>
            <person name="Clum A."/>
            <person name="Drula E."/>
            <person name="Henrissat B."/>
            <person name="Kohler A."/>
            <person name="Grigoriev I.V."/>
            <person name="Martin F.M."/>
            <person name="Hacquard S."/>
        </authorList>
    </citation>
    <scope>NUCLEOTIDE SEQUENCE</scope>
    <source>
        <strain evidence="1">MPI-SDFR-AT-0073</strain>
    </source>
</reference>
<comment type="caution">
    <text evidence="1">The sequence shown here is derived from an EMBL/GenBank/DDBJ whole genome shotgun (WGS) entry which is preliminary data.</text>
</comment>
<evidence type="ECO:0000313" key="2">
    <source>
        <dbReference type="Proteomes" id="UP000758603"/>
    </source>
</evidence>
<dbReference type="RefSeq" id="XP_045963374.1">
    <property type="nucleotide sequence ID" value="XM_046101226.1"/>
</dbReference>
<accession>A0A9P8UW35</accession>